<gene>
    <name evidence="13" type="ORF">BXT89_16130</name>
</gene>
<dbReference type="InterPro" id="IPR003594">
    <property type="entry name" value="HATPase_dom"/>
</dbReference>
<accession>A0A1S8DD78</accession>
<dbReference type="Gene3D" id="3.30.450.170">
    <property type="entry name" value="Two-component histidine kinase, sensor domain"/>
    <property type="match status" value="1"/>
</dbReference>
<keyword evidence="10" id="KW-0472">Membrane</keyword>
<proteinExistence type="predicted"/>
<dbReference type="SMART" id="SM00388">
    <property type="entry name" value="HisKA"/>
    <property type="match status" value="1"/>
</dbReference>
<sequence length="448" mass="50028">MNRRLWWKLCLTLVVGMLVLFWAISQLALQTEEAMSFIDEGHQQTLRSYAAQAEALHNAGDEQALARWLETVQQQENTWAGVVRTQLTPLGGTVVPAGYDDGIALGRDLSWKIHLYFAENPVMDVPFADGHTRFLIKLPQRMRPGNYWTHSRVLLQVVLPFTVLLIICLLLYRHLMHPLRRLEQATRRFRDGDYSARVGNELRGRKDELAGLAKVFDAMAERTEELILHQRQRLADMSHELRTPLTRIEMAVSLARQQGGDAVLLERIRGECNGMRQLVEDALTLSWIEQEAPVLRDESLDLTELLDSLIDDARFEFADRELQVSLPPVAPLSRSSHRALGQAIENVLRNALDHTPAGGVVRLALVELNDSWQLTVSDQGKGVADELLEDIFQPFFRAPQTAPGGAERAGFGLGLALARRQIMATGGSIAACAADNGGLCMVIRLPKG</sequence>
<dbReference type="InterPro" id="IPR005467">
    <property type="entry name" value="His_kinase_dom"/>
</dbReference>
<organism evidence="13 14">
    <name type="scientific">Halopseudomonas pachastrellae</name>
    <dbReference type="NCBI Taxonomy" id="254161"/>
    <lineage>
        <taxon>Bacteria</taxon>
        <taxon>Pseudomonadati</taxon>
        <taxon>Pseudomonadota</taxon>
        <taxon>Gammaproteobacteria</taxon>
        <taxon>Pseudomonadales</taxon>
        <taxon>Pseudomonadaceae</taxon>
        <taxon>Halopseudomonas</taxon>
    </lineage>
</organism>
<dbReference type="SUPFAM" id="SSF55874">
    <property type="entry name" value="ATPase domain of HSP90 chaperone/DNA topoisomerase II/histidine kinase"/>
    <property type="match status" value="1"/>
</dbReference>
<dbReference type="InterPro" id="IPR031930">
    <property type="entry name" value="HK_sensor"/>
</dbReference>
<dbReference type="InterPro" id="IPR004358">
    <property type="entry name" value="Sig_transdc_His_kin-like_C"/>
</dbReference>
<dbReference type="SMART" id="SM00387">
    <property type="entry name" value="HATPase_c"/>
    <property type="match status" value="1"/>
</dbReference>
<dbReference type="OrthoDB" id="9804645at2"/>
<dbReference type="CDD" id="cd06225">
    <property type="entry name" value="HAMP"/>
    <property type="match status" value="1"/>
</dbReference>
<evidence type="ECO:0000313" key="13">
    <source>
        <dbReference type="EMBL" id="ONM42776.1"/>
    </source>
</evidence>
<dbReference type="Proteomes" id="UP000242847">
    <property type="component" value="Unassembled WGS sequence"/>
</dbReference>
<dbReference type="InterPro" id="IPR036890">
    <property type="entry name" value="HATPase_C_sf"/>
</dbReference>
<dbReference type="InterPro" id="IPR036097">
    <property type="entry name" value="HisK_dim/P_sf"/>
</dbReference>
<dbReference type="PRINTS" id="PR00344">
    <property type="entry name" value="BCTRLSENSOR"/>
</dbReference>
<evidence type="ECO:0000256" key="8">
    <source>
        <dbReference type="ARBA" id="ARBA00022777"/>
    </source>
</evidence>
<evidence type="ECO:0000259" key="12">
    <source>
        <dbReference type="PROSITE" id="PS50885"/>
    </source>
</evidence>
<dbReference type="GO" id="GO:0005886">
    <property type="term" value="C:plasma membrane"/>
    <property type="evidence" value="ECO:0007669"/>
    <property type="project" value="UniProtKB-SubCell"/>
</dbReference>
<dbReference type="Gene3D" id="1.10.8.500">
    <property type="entry name" value="HAMP domain in histidine kinase"/>
    <property type="match status" value="1"/>
</dbReference>
<dbReference type="PROSITE" id="PS50885">
    <property type="entry name" value="HAMP"/>
    <property type="match status" value="1"/>
</dbReference>
<dbReference type="STRING" id="254161.SAMN05216256_10597"/>
<dbReference type="InterPro" id="IPR050980">
    <property type="entry name" value="2C_sensor_his_kinase"/>
</dbReference>
<keyword evidence="10" id="KW-1133">Transmembrane helix</keyword>
<dbReference type="GO" id="GO:0005524">
    <property type="term" value="F:ATP binding"/>
    <property type="evidence" value="ECO:0007669"/>
    <property type="project" value="UniProtKB-KW"/>
</dbReference>
<dbReference type="InterPro" id="IPR038428">
    <property type="entry name" value="HK_sensor_dom_sf"/>
</dbReference>
<dbReference type="SMART" id="SM00304">
    <property type="entry name" value="HAMP"/>
    <property type="match status" value="1"/>
</dbReference>
<keyword evidence="8 13" id="KW-0418">Kinase</keyword>
<dbReference type="SUPFAM" id="SSF158472">
    <property type="entry name" value="HAMP domain-like"/>
    <property type="match status" value="1"/>
</dbReference>
<dbReference type="PANTHER" id="PTHR44936:SF10">
    <property type="entry name" value="SENSOR PROTEIN RSTB"/>
    <property type="match status" value="1"/>
</dbReference>
<evidence type="ECO:0000256" key="2">
    <source>
        <dbReference type="ARBA" id="ARBA00004651"/>
    </source>
</evidence>
<dbReference type="Pfam" id="PF00672">
    <property type="entry name" value="HAMP"/>
    <property type="match status" value="1"/>
</dbReference>
<evidence type="ECO:0000313" key="14">
    <source>
        <dbReference type="Proteomes" id="UP000242847"/>
    </source>
</evidence>
<dbReference type="Pfam" id="PF02518">
    <property type="entry name" value="HATPase_c"/>
    <property type="match status" value="1"/>
</dbReference>
<keyword evidence="14" id="KW-1185">Reference proteome</keyword>
<keyword evidence="6" id="KW-0808">Transferase</keyword>
<evidence type="ECO:0000256" key="10">
    <source>
        <dbReference type="SAM" id="Phobius"/>
    </source>
</evidence>
<keyword evidence="9" id="KW-0067">ATP-binding</keyword>
<dbReference type="SUPFAM" id="SSF47384">
    <property type="entry name" value="Homodimeric domain of signal transducing histidine kinase"/>
    <property type="match status" value="1"/>
</dbReference>
<reference evidence="13 14" key="1">
    <citation type="submission" date="2017-01" db="EMBL/GenBank/DDBJ databases">
        <title>Draft genome sequence of Pseudomonas pachastrellae type strain CCUG 46540T from a deep sea.</title>
        <authorList>
            <person name="Gomila M."/>
            <person name="Mulet M."/>
            <person name="Lalucat J."/>
            <person name="Garcia-Valdes E."/>
        </authorList>
    </citation>
    <scope>NUCLEOTIDE SEQUENCE [LARGE SCALE GENOMIC DNA]</scope>
    <source>
        <strain evidence="13 14">CCUG 46540</strain>
    </source>
</reference>
<dbReference type="Gene3D" id="1.10.287.130">
    <property type="match status" value="1"/>
</dbReference>
<protein>
    <recommendedName>
        <fullName evidence="3">histidine kinase</fullName>
        <ecNumber evidence="3">2.7.13.3</ecNumber>
    </recommendedName>
</protein>
<keyword evidence="4" id="KW-1003">Cell membrane</keyword>
<comment type="subcellular location">
    <subcellularLocation>
        <location evidence="2">Cell membrane</location>
        <topology evidence="2">Multi-pass membrane protein</topology>
    </subcellularLocation>
</comment>
<dbReference type="Pfam" id="PF16750">
    <property type="entry name" value="HK_sensor"/>
    <property type="match status" value="1"/>
</dbReference>
<keyword evidence="7" id="KW-0547">Nucleotide-binding</keyword>
<feature type="domain" description="HAMP" evidence="12">
    <location>
        <begin position="173"/>
        <end position="228"/>
    </location>
</feature>
<comment type="catalytic activity">
    <reaction evidence="1">
        <text>ATP + protein L-histidine = ADP + protein N-phospho-L-histidine.</text>
        <dbReference type="EC" id="2.7.13.3"/>
    </reaction>
</comment>
<evidence type="ECO:0000256" key="9">
    <source>
        <dbReference type="ARBA" id="ARBA00022840"/>
    </source>
</evidence>
<dbReference type="InterPro" id="IPR003660">
    <property type="entry name" value="HAMP_dom"/>
</dbReference>
<keyword evidence="5" id="KW-0597">Phosphoprotein</keyword>
<evidence type="ECO:0000259" key="11">
    <source>
        <dbReference type="PROSITE" id="PS50109"/>
    </source>
</evidence>
<dbReference type="GO" id="GO:0000155">
    <property type="term" value="F:phosphorelay sensor kinase activity"/>
    <property type="evidence" value="ECO:0007669"/>
    <property type="project" value="InterPro"/>
</dbReference>
<dbReference type="CDD" id="cd00082">
    <property type="entry name" value="HisKA"/>
    <property type="match status" value="1"/>
</dbReference>
<keyword evidence="10" id="KW-0812">Transmembrane</keyword>
<name>A0A1S8DD78_9GAMM</name>
<evidence type="ECO:0000256" key="7">
    <source>
        <dbReference type="ARBA" id="ARBA00022741"/>
    </source>
</evidence>
<dbReference type="EC" id="2.7.13.3" evidence="3"/>
<evidence type="ECO:0000256" key="6">
    <source>
        <dbReference type="ARBA" id="ARBA00022679"/>
    </source>
</evidence>
<dbReference type="AlphaFoldDB" id="A0A1S8DD78"/>
<evidence type="ECO:0000256" key="4">
    <source>
        <dbReference type="ARBA" id="ARBA00022475"/>
    </source>
</evidence>
<dbReference type="PROSITE" id="PS50109">
    <property type="entry name" value="HIS_KIN"/>
    <property type="match status" value="1"/>
</dbReference>
<feature type="transmembrane region" description="Helical" evidence="10">
    <location>
        <begin position="153"/>
        <end position="172"/>
    </location>
</feature>
<feature type="domain" description="Histidine kinase" evidence="11">
    <location>
        <begin position="236"/>
        <end position="448"/>
    </location>
</feature>
<evidence type="ECO:0000256" key="1">
    <source>
        <dbReference type="ARBA" id="ARBA00000085"/>
    </source>
</evidence>
<dbReference type="Gene3D" id="3.30.565.10">
    <property type="entry name" value="Histidine kinase-like ATPase, C-terminal domain"/>
    <property type="match status" value="1"/>
</dbReference>
<evidence type="ECO:0000256" key="5">
    <source>
        <dbReference type="ARBA" id="ARBA00022553"/>
    </source>
</evidence>
<evidence type="ECO:0000256" key="3">
    <source>
        <dbReference type="ARBA" id="ARBA00012438"/>
    </source>
</evidence>
<comment type="caution">
    <text evidence="13">The sequence shown here is derived from an EMBL/GenBank/DDBJ whole genome shotgun (WGS) entry which is preliminary data.</text>
</comment>
<dbReference type="Pfam" id="PF00512">
    <property type="entry name" value="HisKA"/>
    <property type="match status" value="1"/>
</dbReference>
<dbReference type="PANTHER" id="PTHR44936">
    <property type="entry name" value="SENSOR PROTEIN CREC"/>
    <property type="match status" value="1"/>
</dbReference>
<dbReference type="EMBL" id="MUBC01000047">
    <property type="protein sequence ID" value="ONM42776.1"/>
    <property type="molecule type" value="Genomic_DNA"/>
</dbReference>
<dbReference type="InterPro" id="IPR003661">
    <property type="entry name" value="HisK_dim/P_dom"/>
</dbReference>
<dbReference type="RefSeq" id="WP_083728709.1">
    <property type="nucleotide sequence ID" value="NZ_FOUD01000005.1"/>
</dbReference>